<reference evidence="1 2" key="1">
    <citation type="submission" date="2017-12" db="EMBL/GenBank/DDBJ databases">
        <title>Comparative genomics of Botrytis spp.</title>
        <authorList>
            <person name="Valero-Jimenez C.A."/>
            <person name="Tapia P."/>
            <person name="Veloso J."/>
            <person name="Silva-Moreno E."/>
            <person name="Staats M."/>
            <person name="Valdes J.H."/>
            <person name="Van Kan J.A.L."/>
        </authorList>
    </citation>
    <scope>NUCLEOTIDE SEQUENCE [LARGE SCALE GENOMIC DNA]</scope>
    <source>
        <strain evidence="1 2">Be9601</strain>
    </source>
</reference>
<evidence type="ECO:0000313" key="2">
    <source>
        <dbReference type="Proteomes" id="UP000297229"/>
    </source>
</evidence>
<keyword evidence="2" id="KW-1185">Reference proteome</keyword>
<accession>A0A4Z1K0V7</accession>
<dbReference type="AlphaFoldDB" id="A0A4Z1K0V7"/>
<protein>
    <submittedName>
        <fullName evidence="1">Uncharacterized protein</fullName>
    </submittedName>
</protein>
<name>A0A4Z1K0V7_9HELO</name>
<dbReference type="EMBL" id="PQXM01000240">
    <property type="protein sequence ID" value="TGO75003.1"/>
    <property type="molecule type" value="Genomic_DNA"/>
</dbReference>
<gene>
    <name evidence="1" type="ORF">BELL_0241g00040</name>
</gene>
<comment type="caution">
    <text evidence="1">The sequence shown here is derived from an EMBL/GenBank/DDBJ whole genome shotgun (WGS) entry which is preliminary data.</text>
</comment>
<proteinExistence type="predicted"/>
<sequence length="65" mass="7297">MELVNRQGDYGVGPDWAGSNVKIREIMQANAKGAKEKKMCIFGQRMLNVSLDYGVLVLQLKEQII</sequence>
<evidence type="ECO:0000313" key="1">
    <source>
        <dbReference type="EMBL" id="TGO75003.1"/>
    </source>
</evidence>
<dbReference type="Proteomes" id="UP000297229">
    <property type="component" value="Unassembled WGS sequence"/>
</dbReference>
<organism evidence="1 2">
    <name type="scientific">Botrytis elliptica</name>
    <dbReference type="NCBI Taxonomy" id="278938"/>
    <lineage>
        <taxon>Eukaryota</taxon>
        <taxon>Fungi</taxon>
        <taxon>Dikarya</taxon>
        <taxon>Ascomycota</taxon>
        <taxon>Pezizomycotina</taxon>
        <taxon>Leotiomycetes</taxon>
        <taxon>Helotiales</taxon>
        <taxon>Sclerotiniaceae</taxon>
        <taxon>Botrytis</taxon>
    </lineage>
</organism>